<sequence length="166" mass="18217">MAKWILAKLDVKRLLETSHTFVIADLGCSVGPNTFFVVQNIVETVIEKCSGCGIDIEGLEFQAFLNDKITNDFNTLFRSLPSEKPYHVAAVPGSFHGRLFPKASLHLIHSSYSIQWLSQVPSQVLDDFCGLEQGQDLHRGCPQGRDRGIQATVHKGYGGIPGCESG</sequence>
<evidence type="ECO:0000313" key="1">
    <source>
        <dbReference type="EMBL" id="KAI4389330.1"/>
    </source>
</evidence>
<keyword evidence="2" id="KW-1185">Reference proteome</keyword>
<organism evidence="1 2">
    <name type="scientific">Melastoma candidum</name>
    <dbReference type="NCBI Taxonomy" id="119954"/>
    <lineage>
        <taxon>Eukaryota</taxon>
        <taxon>Viridiplantae</taxon>
        <taxon>Streptophyta</taxon>
        <taxon>Embryophyta</taxon>
        <taxon>Tracheophyta</taxon>
        <taxon>Spermatophyta</taxon>
        <taxon>Magnoliopsida</taxon>
        <taxon>eudicotyledons</taxon>
        <taxon>Gunneridae</taxon>
        <taxon>Pentapetalae</taxon>
        <taxon>rosids</taxon>
        <taxon>malvids</taxon>
        <taxon>Myrtales</taxon>
        <taxon>Melastomataceae</taxon>
        <taxon>Melastomatoideae</taxon>
        <taxon>Melastomateae</taxon>
        <taxon>Melastoma</taxon>
    </lineage>
</organism>
<dbReference type="Proteomes" id="UP001057402">
    <property type="component" value="Chromosome 1"/>
</dbReference>
<name>A0ACB9SEN1_9MYRT</name>
<gene>
    <name evidence="1" type="ORF">MLD38_001566</name>
</gene>
<comment type="caution">
    <text evidence="1">The sequence shown here is derived from an EMBL/GenBank/DDBJ whole genome shotgun (WGS) entry which is preliminary data.</text>
</comment>
<evidence type="ECO:0000313" key="2">
    <source>
        <dbReference type="Proteomes" id="UP001057402"/>
    </source>
</evidence>
<dbReference type="EMBL" id="CM042880">
    <property type="protein sequence ID" value="KAI4389330.1"/>
    <property type="molecule type" value="Genomic_DNA"/>
</dbReference>
<proteinExistence type="predicted"/>
<accession>A0ACB9SEN1</accession>
<reference evidence="2" key="1">
    <citation type="journal article" date="2023" name="Front. Plant Sci.">
        <title>Chromosomal-level genome assembly of Melastoma candidum provides insights into trichome evolution.</title>
        <authorList>
            <person name="Zhong Y."/>
            <person name="Wu W."/>
            <person name="Sun C."/>
            <person name="Zou P."/>
            <person name="Liu Y."/>
            <person name="Dai S."/>
            <person name="Zhou R."/>
        </authorList>
    </citation>
    <scope>NUCLEOTIDE SEQUENCE [LARGE SCALE GENOMIC DNA]</scope>
</reference>
<protein>
    <submittedName>
        <fullName evidence="1">Uncharacterized protein</fullName>
    </submittedName>
</protein>